<dbReference type="Gene3D" id="3.40.50.300">
    <property type="entry name" value="P-loop containing nucleotide triphosphate hydrolases"/>
    <property type="match status" value="2"/>
</dbReference>
<dbReference type="GO" id="GO:0004386">
    <property type="term" value="F:helicase activity"/>
    <property type="evidence" value="ECO:0007669"/>
    <property type="project" value="UniProtKB-KW"/>
</dbReference>
<keyword evidence="3" id="KW-0347">Helicase</keyword>
<dbReference type="Proteomes" id="UP001595637">
    <property type="component" value="Unassembled WGS sequence"/>
</dbReference>
<organism evidence="3 4">
    <name type="scientific">Salinicoccus sesuvii</name>
    <dbReference type="NCBI Taxonomy" id="868281"/>
    <lineage>
        <taxon>Bacteria</taxon>
        <taxon>Bacillati</taxon>
        <taxon>Bacillota</taxon>
        <taxon>Bacilli</taxon>
        <taxon>Bacillales</taxon>
        <taxon>Staphylococcaceae</taxon>
        <taxon>Salinicoccus</taxon>
    </lineage>
</organism>
<dbReference type="RefSeq" id="WP_380651575.1">
    <property type="nucleotide sequence ID" value="NZ_JBHRVQ010000001.1"/>
</dbReference>
<dbReference type="InterPro" id="IPR006935">
    <property type="entry name" value="Helicase/UvrB_N"/>
</dbReference>
<evidence type="ECO:0000313" key="4">
    <source>
        <dbReference type="Proteomes" id="UP001595637"/>
    </source>
</evidence>
<feature type="domain" description="Helicase/UvrB N-terminal" evidence="1">
    <location>
        <begin position="190"/>
        <end position="330"/>
    </location>
</feature>
<dbReference type="SUPFAM" id="SSF52540">
    <property type="entry name" value="P-loop containing nucleoside triphosphate hydrolases"/>
    <property type="match status" value="1"/>
</dbReference>
<name>A0ABV7N3U4_9STAP</name>
<gene>
    <name evidence="3" type="ORF">ACFOEO_02830</name>
</gene>
<dbReference type="EMBL" id="JBHRVQ010000001">
    <property type="protein sequence ID" value="MFC3387533.1"/>
    <property type="molecule type" value="Genomic_DNA"/>
</dbReference>
<comment type="caution">
    <text evidence="3">The sequence shown here is derived from an EMBL/GenBank/DDBJ whole genome shotgun (WGS) entry which is preliminary data.</text>
</comment>
<keyword evidence="3" id="KW-0067">ATP-binding</keyword>
<evidence type="ECO:0000259" key="1">
    <source>
        <dbReference type="Pfam" id="PF04851"/>
    </source>
</evidence>
<sequence>MNSSFYYTDVNAQLSQEPEVQKDLSLLRSFSEDNYKQIYVIEQPVGETKYKYDYNKALIVLIPKVRILIINYGDDTEEFYNFEEDFIEDLGILSDKYDYKSYIGRPRHWRNSLIKTMNSNEYSNIIDAIEENYTAEAEFRKVDLIISLLTGSINDINRVGEISSTDPLQQIKKNIVLFDAEQTRFIFNKPEHKRITIQGLAGAGKTELLLHKIKNIYKNEDDTKIFFTCFNKVLAKDLRSRIPEFFDFMKVEEQIKWGERLWVERGWGSRNDKNSGLYAFICNHYDIPFRSYSRGVTFKTICKETLGHLQDLKSQGNFEPFFDYILIDESQDFNEYFFKLCEEVTKNEVYIAGDIFQNIFEDSNSLVENPDFLLNKVYRTDPKTLMFAHAIGFGLLERPVIRWLSDEEWEACGYIFEKKDNLYEFSREPLNRFTDLGEVVSNIEVSTSDREHYVERIMEAIKEIKANHSTVEPDDIGIIFLENNDYNYNLVEELIIRIDFEFGWSAIKGYEEKNKIKDSLYISNRNNVKGLEFPFVICVTTTPLKSNTIIRNSLYMMLTRSFLTSYLILSEKNGELNSAIKRTASEIKETGVLTVKEPMEGEIMDTSDLRLEASEKESQYDIVERLLNDEFEISSVKDREKVHKMVDTMLGDRVDIDKIRSLISDTVGYL</sequence>
<dbReference type="InterPro" id="IPR000212">
    <property type="entry name" value="DNA_helicase_UvrD/REP"/>
</dbReference>
<accession>A0ABV7N3U4</accession>
<feature type="domain" description="UvrD-like helicase C-terminal" evidence="2">
    <location>
        <begin position="520"/>
        <end position="568"/>
    </location>
</feature>
<dbReference type="Pfam" id="PF13538">
    <property type="entry name" value="UvrD_C_2"/>
    <property type="match status" value="1"/>
</dbReference>
<protein>
    <submittedName>
        <fullName evidence="3">DEAD/DEAH box helicase</fullName>
    </submittedName>
</protein>
<dbReference type="PANTHER" id="PTHR11070:SF50">
    <property type="entry name" value="SUPERFAMILY I DNA AND RNA HELICASE"/>
    <property type="match status" value="1"/>
</dbReference>
<dbReference type="InterPro" id="IPR027417">
    <property type="entry name" value="P-loop_NTPase"/>
</dbReference>
<keyword evidence="4" id="KW-1185">Reference proteome</keyword>
<reference evidence="4" key="1">
    <citation type="journal article" date="2019" name="Int. J. Syst. Evol. Microbiol.">
        <title>The Global Catalogue of Microorganisms (GCM) 10K type strain sequencing project: providing services to taxonomists for standard genome sequencing and annotation.</title>
        <authorList>
            <consortium name="The Broad Institute Genomics Platform"/>
            <consortium name="The Broad Institute Genome Sequencing Center for Infectious Disease"/>
            <person name="Wu L."/>
            <person name="Ma J."/>
        </authorList>
    </citation>
    <scope>NUCLEOTIDE SEQUENCE [LARGE SCALE GENOMIC DNA]</scope>
    <source>
        <strain evidence="4">CCM 7756</strain>
    </source>
</reference>
<keyword evidence="3" id="KW-0547">Nucleotide-binding</keyword>
<dbReference type="Pfam" id="PF04851">
    <property type="entry name" value="ResIII"/>
    <property type="match status" value="1"/>
</dbReference>
<proteinExistence type="predicted"/>
<evidence type="ECO:0000313" key="3">
    <source>
        <dbReference type="EMBL" id="MFC3387533.1"/>
    </source>
</evidence>
<evidence type="ECO:0000259" key="2">
    <source>
        <dbReference type="Pfam" id="PF13538"/>
    </source>
</evidence>
<dbReference type="InterPro" id="IPR027785">
    <property type="entry name" value="UvrD-like_helicase_C"/>
</dbReference>
<dbReference type="PANTHER" id="PTHR11070">
    <property type="entry name" value="UVRD / RECB / PCRA DNA HELICASE FAMILY MEMBER"/>
    <property type="match status" value="1"/>
</dbReference>
<keyword evidence="3" id="KW-0378">Hydrolase</keyword>